<comment type="caution">
    <text evidence="5">The sequence shown here is derived from an EMBL/GenBank/DDBJ whole genome shotgun (WGS) entry which is preliminary data.</text>
</comment>
<sequence length="134" mass="14672">MKLLISFTIFLLAVQSANAQGLIYKPKNPAFGGDTFNYQWLASSAESQNKFTDKTISQVEQTELERFTSSLNSLLLSQISSSLFRQQFGSDGIKIGSYTFGSLSVEVYPSSGGLTVDILDTKTGETTQVIIPNR</sequence>
<dbReference type="EMBL" id="LVJE01000044">
    <property type="protein sequence ID" value="OAB25644.1"/>
    <property type="molecule type" value="Genomic_DNA"/>
</dbReference>
<feature type="chain" id="PRO_5007893044" description="Curli production assembly/transport component CsgF" evidence="4">
    <location>
        <begin position="20"/>
        <end position="134"/>
    </location>
</feature>
<keyword evidence="3 4" id="KW-0732">Signal</keyword>
<comment type="function">
    <text evidence="1">May be involved in the biogenesis of curli organelles.</text>
</comment>
<name>A0A167UJA2_9FLAO</name>
<dbReference type="InterPro" id="IPR018893">
    <property type="entry name" value="T8SS_CsgF"/>
</dbReference>
<keyword evidence="6" id="KW-1185">Reference proteome</keyword>
<evidence type="ECO:0000313" key="5">
    <source>
        <dbReference type="EMBL" id="OAB25644.1"/>
    </source>
</evidence>
<evidence type="ECO:0000256" key="3">
    <source>
        <dbReference type="ARBA" id="ARBA00022729"/>
    </source>
</evidence>
<organism evidence="5 6">
    <name type="scientific">Flavobacterium fryxellicola</name>
    <dbReference type="NCBI Taxonomy" id="249352"/>
    <lineage>
        <taxon>Bacteria</taxon>
        <taxon>Pseudomonadati</taxon>
        <taxon>Bacteroidota</taxon>
        <taxon>Flavobacteriia</taxon>
        <taxon>Flavobacteriales</taxon>
        <taxon>Flavobacteriaceae</taxon>
        <taxon>Flavobacterium</taxon>
    </lineage>
</organism>
<dbReference type="Proteomes" id="UP000077164">
    <property type="component" value="Unassembled WGS sequence"/>
</dbReference>
<feature type="signal peptide" evidence="4">
    <location>
        <begin position="1"/>
        <end position="19"/>
    </location>
</feature>
<dbReference type="RefSeq" id="WP_066082459.1">
    <property type="nucleotide sequence ID" value="NZ_FRDK01000008.1"/>
</dbReference>
<dbReference type="STRING" id="249352.SAMN05444395_10834"/>
<evidence type="ECO:0000256" key="2">
    <source>
        <dbReference type="ARBA" id="ARBA00014031"/>
    </source>
</evidence>
<dbReference type="Pfam" id="PF10614">
    <property type="entry name" value="CsgF"/>
    <property type="match status" value="1"/>
</dbReference>
<dbReference type="AlphaFoldDB" id="A0A167UJA2"/>
<gene>
    <name evidence="5" type="ORF">FBFR_14145</name>
</gene>
<proteinExistence type="predicted"/>
<evidence type="ECO:0000313" key="6">
    <source>
        <dbReference type="Proteomes" id="UP000077164"/>
    </source>
</evidence>
<accession>A0A167UJA2</accession>
<dbReference type="OrthoDB" id="1443407at2"/>
<evidence type="ECO:0000256" key="1">
    <source>
        <dbReference type="ARBA" id="ARBA00003989"/>
    </source>
</evidence>
<reference evidence="5 6" key="1">
    <citation type="submission" date="2016-03" db="EMBL/GenBank/DDBJ databases">
        <title>Draft genome sequence of Flavobacterium fryxellicola DSM 16209.</title>
        <authorList>
            <person name="Shin S.-K."/>
            <person name="Yi H."/>
        </authorList>
    </citation>
    <scope>NUCLEOTIDE SEQUENCE [LARGE SCALE GENOMIC DNA]</scope>
    <source>
        <strain evidence="5 6">DSM 16209</strain>
    </source>
</reference>
<evidence type="ECO:0000256" key="4">
    <source>
        <dbReference type="SAM" id="SignalP"/>
    </source>
</evidence>
<protein>
    <recommendedName>
        <fullName evidence="2">Curli production assembly/transport component CsgF</fullName>
    </recommendedName>
</protein>